<keyword evidence="2 6" id="KW-0479">Metal-binding</keyword>
<evidence type="ECO:0000313" key="10">
    <source>
        <dbReference type="Proteomes" id="UP000799092"/>
    </source>
</evidence>
<feature type="domain" description="Oligopeptidase F N-terminal" evidence="8">
    <location>
        <begin position="118"/>
        <end position="187"/>
    </location>
</feature>
<dbReference type="PANTHER" id="PTHR11804">
    <property type="entry name" value="PROTEASE M3 THIMET OLIGOPEPTIDASE-RELATED"/>
    <property type="match status" value="1"/>
</dbReference>
<evidence type="ECO:0000259" key="8">
    <source>
        <dbReference type="Pfam" id="PF08439"/>
    </source>
</evidence>
<dbReference type="Gene3D" id="1.20.140.70">
    <property type="entry name" value="Oligopeptidase f, N-terminal domain"/>
    <property type="match status" value="1"/>
</dbReference>
<gene>
    <name evidence="9" type="primary">pepF</name>
    <name evidence="9" type="ORF">GH741_11955</name>
</gene>
<dbReference type="PANTHER" id="PTHR11804:SF84">
    <property type="entry name" value="SACCHAROLYSIN"/>
    <property type="match status" value="1"/>
</dbReference>
<keyword evidence="5 6" id="KW-0482">Metalloprotease</keyword>
<dbReference type="EC" id="3.4.24.-" evidence="6"/>
<dbReference type="InterPro" id="IPR013647">
    <property type="entry name" value="OligopepF_N_dom"/>
</dbReference>
<comment type="cofactor">
    <cofactor evidence="6">
        <name>Zn(2+)</name>
        <dbReference type="ChEBI" id="CHEBI:29105"/>
    </cofactor>
    <text evidence="6">Binds 1 zinc ion.</text>
</comment>
<protein>
    <recommendedName>
        <fullName evidence="6">Oligopeptidase F</fullName>
        <ecNumber evidence="6">3.4.24.-</ecNumber>
    </recommendedName>
</protein>
<dbReference type="GO" id="GO:0006508">
    <property type="term" value="P:proteolysis"/>
    <property type="evidence" value="ECO:0007669"/>
    <property type="project" value="UniProtKB-KW"/>
</dbReference>
<name>A0A6A8DCJ2_9BACI</name>
<evidence type="ECO:0000313" key="9">
    <source>
        <dbReference type="EMBL" id="MRH43393.1"/>
    </source>
</evidence>
<comment type="function">
    <text evidence="6">Has oligopeptidase activity and degrades a variety of small bioactive peptides.</text>
</comment>
<dbReference type="InterPro" id="IPR004438">
    <property type="entry name" value="Peptidase_M3B"/>
</dbReference>
<dbReference type="SUPFAM" id="SSF55486">
    <property type="entry name" value="Metalloproteases ('zincins'), catalytic domain"/>
    <property type="match status" value="1"/>
</dbReference>
<dbReference type="Proteomes" id="UP000799092">
    <property type="component" value="Unassembled WGS sequence"/>
</dbReference>
<evidence type="ECO:0000259" key="7">
    <source>
        <dbReference type="Pfam" id="PF01432"/>
    </source>
</evidence>
<dbReference type="Gene3D" id="1.10.287.830">
    <property type="entry name" value="putative peptidase helix hairpin domain like"/>
    <property type="match status" value="1"/>
</dbReference>
<dbReference type="OrthoDB" id="9766487at2"/>
<dbReference type="GO" id="GO:0046872">
    <property type="term" value="F:metal ion binding"/>
    <property type="evidence" value="ECO:0007669"/>
    <property type="project" value="UniProtKB-UniRule"/>
</dbReference>
<comment type="caution">
    <text evidence="9">The sequence shown here is derived from an EMBL/GenBank/DDBJ whole genome shotgun (WGS) entry which is preliminary data.</text>
</comment>
<evidence type="ECO:0000256" key="2">
    <source>
        <dbReference type="ARBA" id="ARBA00022723"/>
    </source>
</evidence>
<evidence type="ECO:0000256" key="6">
    <source>
        <dbReference type="RuleBase" id="RU368091"/>
    </source>
</evidence>
<dbReference type="AlphaFoldDB" id="A0A6A8DCJ2"/>
<evidence type="ECO:0000256" key="5">
    <source>
        <dbReference type="ARBA" id="ARBA00023049"/>
    </source>
</evidence>
<dbReference type="RefSeq" id="WP_153737026.1">
    <property type="nucleotide sequence ID" value="NZ_WJNG01000009.1"/>
</dbReference>
<keyword evidence="3 6" id="KW-0378">Hydrolase</keyword>
<dbReference type="GO" id="GO:0004222">
    <property type="term" value="F:metalloendopeptidase activity"/>
    <property type="evidence" value="ECO:0007669"/>
    <property type="project" value="UniProtKB-UniRule"/>
</dbReference>
<comment type="similarity">
    <text evidence="6">Belongs to the peptidase M3B family.</text>
</comment>
<keyword evidence="1 6" id="KW-0645">Protease</keyword>
<dbReference type="Pfam" id="PF01432">
    <property type="entry name" value="Peptidase_M3"/>
    <property type="match status" value="1"/>
</dbReference>
<dbReference type="InterPro" id="IPR001567">
    <property type="entry name" value="Pept_M3A_M3B_dom"/>
</dbReference>
<evidence type="ECO:0000256" key="1">
    <source>
        <dbReference type="ARBA" id="ARBA00022670"/>
    </source>
</evidence>
<dbReference type="NCBIfam" id="TIGR00181">
    <property type="entry name" value="pepF"/>
    <property type="match status" value="1"/>
</dbReference>
<keyword evidence="4 6" id="KW-0862">Zinc</keyword>
<dbReference type="Pfam" id="PF08439">
    <property type="entry name" value="Peptidase_M3_N"/>
    <property type="match status" value="1"/>
</dbReference>
<feature type="domain" description="Peptidase M3A/M3B catalytic" evidence="7">
    <location>
        <begin position="208"/>
        <end position="587"/>
    </location>
</feature>
<dbReference type="Gene3D" id="1.10.1370.20">
    <property type="entry name" value="Oligoendopeptidase f, C-terminal domain"/>
    <property type="match status" value="1"/>
</dbReference>
<evidence type="ECO:0000256" key="4">
    <source>
        <dbReference type="ARBA" id="ARBA00022833"/>
    </source>
</evidence>
<accession>A0A6A8DCJ2</accession>
<dbReference type="GO" id="GO:0006518">
    <property type="term" value="P:peptide metabolic process"/>
    <property type="evidence" value="ECO:0007669"/>
    <property type="project" value="TreeGrafter"/>
</dbReference>
<proteinExistence type="inferred from homology"/>
<dbReference type="CDD" id="cd09608">
    <property type="entry name" value="M3B_PepF"/>
    <property type="match status" value="1"/>
</dbReference>
<keyword evidence="10" id="KW-1185">Reference proteome</keyword>
<organism evidence="9 10">
    <name type="scientific">Aquibacillus halophilus</name>
    <dbReference type="NCBI Taxonomy" id="930132"/>
    <lineage>
        <taxon>Bacteria</taxon>
        <taxon>Bacillati</taxon>
        <taxon>Bacillota</taxon>
        <taxon>Bacilli</taxon>
        <taxon>Bacillales</taxon>
        <taxon>Bacillaceae</taxon>
        <taxon>Aquibacillus</taxon>
    </lineage>
</organism>
<sequence>MTQSTKQLKKREEVPVEKTWKLEDIFPTDEEWEKELDAIKEQIPSFKQYQGKLQDSAQNLFELLTLQDEVSERIGKLYTYAHMRYDQDTTNSSYQALNAKAENMITQVSSAMSFIVPEILTIEEKTLNSFLEEKDELKLYKHTLNEITRQRPHILSEKEEELLAEVSEVTDNASQTFGMLNNADLTFPEVKNEEGEEIELTHGRYLNFLESADRNVRESAFKAMYDTFGKFKNTFSSTLSGAVKKNNFNAKVRKYDTARQAALNNNNIPEQVYDNLVEAVNERLPLLQRYVSLRKKVLELDNIHMYDLYTPLVKDVEMKIPYEDAKDYIVKGLAPLGDEYASMLEEGFENRWIDVEENKGKRSGAYSSGAYGTNPYILMNWQNNINNLFTLAHELGHSLHSYYTRKNQPFRYGNYSIFVAEVASTCNEALLNEYMINNTKDQKEKLFLLNHFLEGFRGTVFRQTMFAEFEHNIHVLAQNGEALTADKLSVLYYDLNQKYFGDEIMVDEEIGVEWARIPHFYYNYYVYQYATGYAAATALASQILKEKEPAVDRYLTFLKAGNSDYPIEVLKQAGVDMTGKEPILSALDVFEEKLSEMEQLLADM</sequence>
<evidence type="ECO:0000256" key="3">
    <source>
        <dbReference type="ARBA" id="ARBA00022801"/>
    </source>
</evidence>
<dbReference type="InterPro" id="IPR042088">
    <property type="entry name" value="OligoPept_F_C"/>
</dbReference>
<dbReference type="InterPro" id="IPR045090">
    <property type="entry name" value="Pept_M3A_M3B"/>
</dbReference>
<dbReference type="EMBL" id="WJNG01000009">
    <property type="protein sequence ID" value="MRH43393.1"/>
    <property type="molecule type" value="Genomic_DNA"/>
</dbReference>
<reference evidence="9" key="1">
    <citation type="submission" date="2019-11" db="EMBL/GenBank/DDBJ databases">
        <authorList>
            <person name="Li J."/>
        </authorList>
    </citation>
    <scope>NUCLEOTIDE SEQUENCE</scope>
    <source>
        <strain evidence="9">B6B</strain>
    </source>
</reference>